<reference evidence="2" key="1">
    <citation type="journal article" date="2020" name="Stud. Mycol.">
        <title>101 Dothideomycetes genomes: a test case for predicting lifestyles and emergence of pathogens.</title>
        <authorList>
            <person name="Haridas S."/>
            <person name="Albert R."/>
            <person name="Binder M."/>
            <person name="Bloem J."/>
            <person name="Labutti K."/>
            <person name="Salamov A."/>
            <person name="Andreopoulos B."/>
            <person name="Baker S."/>
            <person name="Barry K."/>
            <person name="Bills G."/>
            <person name="Bluhm B."/>
            <person name="Cannon C."/>
            <person name="Castanera R."/>
            <person name="Culley D."/>
            <person name="Daum C."/>
            <person name="Ezra D."/>
            <person name="Gonzalez J."/>
            <person name="Henrissat B."/>
            <person name="Kuo A."/>
            <person name="Liang C."/>
            <person name="Lipzen A."/>
            <person name="Lutzoni F."/>
            <person name="Magnuson J."/>
            <person name="Mondo S."/>
            <person name="Nolan M."/>
            <person name="Ohm R."/>
            <person name="Pangilinan J."/>
            <person name="Park H.-J."/>
            <person name="Ramirez L."/>
            <person name="Alfaro M."/>
            <person name="Sun H."/>
            <person name="Tritt A."/>
            <person name="Yoshinaga Y."/>
            <person name="Zwiers L.-H."/>
            <person name="Turgeon B."/>
            <person name="Goodwin S."/>
            <person name="Spatafora J."/>
            <person name="Crous P."/>
            <person name="Grigoriev I."/>
        </authorList>
    </citation>
    <scope>NUCLEOTIDE SEQUENCE</scope>
    <source>
        <strain evidence="2">CBS 122681</strain>
    </source>
</reference>
<dbReference type="InterPro" id="IPR001810">
    <property type="entry name" value="F-box_dom"/>
</dbReference>
<evidence type="ECO:0000313" key="2">
    <source>
        <dbReference type="EMBL" id="KAF2649975.1"/>
    </source>
</evidence>
<accession>A0A6A6SQ53</accession>
<keyword evidence="3" id="KW-1185">Reference proteome</keyword>
<feature type="domain" description="F-box" evidence="1">
    <location>
        <begin position="4"/>
        <end position="54"/>
    </location>
</feature>
<evidence type="ECO:0000259" key="1">
    <source>
        <dbReference type="PROSITE" id="PS50181"/>
    </source>
</evidence>
<evidence type="ECO:0000313" key="3">
    <source>
        <dbReference type="Proteomes" id="UP000799324"/>
    </source>
</evidence>
<name>A0A6A6SQ53_9PLEO</name>
<organism evidence="2 3">
    <name type="scientific">Lophiostoma macrostomum CBS 122681</name>
    <dbReference type="NCBI Taxonomy" id="1314788"/>
    <lineage>
        <taxon>Eukaryota</taxon>
        <taxon>Fungi</taxon>
        <taxon>Dikarya</taxon>
        <taxon>Ascomycota</taxon>
        <taxon>Pezizomycotina</taxon>
        <taxon>Dothideomycetes</taxon>
        <taxon>Pleosporomycetidae</taxon>
        <taxon>Pleosporales</taxon>
        <taxon>Lophiostomataceae</taxon>
        <taxon>Lophiostoma</taxon>
    </lineage>
</organism>
<dbReference type="PROSITE" id="PS50181">
    <property type="entry name" value="FBOX"/>
    <property type="match status" value="1"/>
</dbReference>
<dbReference type="SUPFAM" id="SSF52047">
    <property type="entry name" value="RNI-like"/>
    <property type="match status" value="1"/>
</dbReference>
<protein>
    <recommendedName>
        <fullName evidence="1">F-box domain-containing protein</fullName>
    </recommendedName>
</protein>
<dbReference type="OrthoDB" id="3750626at2759"/>
<gene>
    <name evidence="2" type="ORF">K491DRAFT_762033</name>
</gene>
<dbReference type="Proteomes" id="UP000799324">
    <property type="component" value="Unassembled WGS sequence"/>
</dbReference>
<dbReference type="AlphaFoldDB" id="A0A6A6SQ53"/>
<sequence length="455" mass="51483">MATLSSMEAVPNELLVGIARYLGKKDLASLALVSQEMRPIAQVVLHQSVHIEHVSQLLALLRTVHERSDLGFQVRYLRVENMIDYPELHCKGRAFRVTGTNHTYEIDSLGPAMGIVARKKGLGKFRAWYERGEKSMELGLAYTGALILLLPKLQGLVLCGEDLAASTTITGVIGLFDPAKDFFGASLVLHQLKSLDVAIEFVFSGILHCCPKLQVLKIRGCTKSAIERLERVWEISDTFTLEKLMIQVTLVSRHAQLDLGTSLAKLSNMLGTANIQHLAVQTRRYTLFRNQICINDRSLDELLHLVDEAWPGVKRLHIMNDPRKRIDAPRKDIPPFSDMRQLSISLAGLSVDESLRNWQNESMMTTTELLRTLPPNLESLHVHSCDDSVIDWLRNFASIVSGLTSFRSLDIKFKTYLLRRHKTSTKQIKKMTELYKIIGIELTYHPYRQEEVDSV</sequence>
<dbReference type="EMBL" id="MU004471">
    <property type="protein sequence ID" value="KAF2649975.1"/>
    <property type="molecule type" value="Genomic_DNA"/>
</dbReference>
<proteinExistence type="predicted"/>
<dbReference type="InterPro" id="IPR032675">
    <property type="entry name" value="LRR_dom_sf"/>
</dbReference>
<dbReference type="Gene3D" id="3.80.10.10">
    <property type="entry name" value="Ribonuclease Inhibitor"/>
    <property type="match status" value="1"/>
</dbReference>